<keyword evidence="2" id="KW-1133">Transmembrane helix</keyword>
<evidence type="ECO:0000256" key="2">
    <source>
        <dbReference type="SAM" id="Phobius"/>
    </source>
</evidence>
<evidence type="ECO:0000256" key="1">
    <source>
        <dbReference type="SAM" id="MobiDB-lite"/>
    </source>
</evidence>
<feature type="compositionally biased region" description="Pro residues" evidence="1">
    <location>
        <begin position="92"/>
        <end position="104"/>
    </location>
</feature>
<feature type="transmembrane region" description="Helical" evidence="2">
    <location>
        <begin position="38"/>
        <end position="58"/>
    </location>
</feature>
<sequence>MKVERTLVALGLVLAVTGIVVAVNGYVYVNVDRGPPLMVSGTLLLGIGLTLAALGFILRELQKISADASKAALLLAKARNGIAAEPPAAAKPLPPLSPFEPPAAAPLASEPEPPPAKAAEAEPPAPPAAEKLRRPSLPPALAPRPEPAAKSLESSSAFSWMLKPNPAEKPAAKAEEDDWLDKAITAEADNAKRPGTEDEKPQDEPEASPVREVQQVIMREFGLRDDEAPKASEPAPASKLEVIGNYEAHGAHYTLYADGSIEAETQHGVYRFGSIEELKRFIEGEETEGGKS</sequence>
<feature type="region of interest" description="Disordered" evidence="1">
    <location>
        <begin position="166"/>
        <end position="213"/>
    </location>
</feature>
<evidence type="ECO:0000313" key="4">
    <source>
        <dbReference type="Proteomes" id="UP000439113"/>
    </source>
</evidence>
<feature type="compositionally biased region" description="Basic and acidic residues" evidence="1">
    <location>
        <begin position="189"/>
        <end position="203"/>
    </location>
</feature>
<dbReference type="RefSeq" id="WP_155446580.1">
    <property type="nucleotide sequence ID" value="NZ_JAOQNR010000015.1"/>
</dbReference>
<dbReference type="Proteomes" id="UP000439113">
    <property type="component" value="Unassembled WGS sequence"/>
</dbReference>
<feature type="compositionally biased region" description="Pro residues" evidence="1">
    <location>
        <begin position="136"/>
        <end position="146"/>
    </location>
</feature>
<name>A0A6N8DQT0_RHOAC</name>
<feature type="region of interest" description="Disordered" evidence="1">
    <location>
        <begin position="89"/>
        <end position="152"/>
    </location>
</feature>
<keyword evidence="2" id="KW-0812">Transmembrane</keyword>
<evidence type="ECO:0008006" key="5">
    <source>
        <dbReference type="Google" id="ProtNLM"/>
    </source>
</evidence>
<evidence type="ECO:0000313" key="3">
    <source>
        <dbReference type="EMBL" id="MTV31905.1"/>
    </source>
</evidence>
<comment type="caution">
    <text evidence="3">The sequence shown here is derived from an EMBL/GenBank/DDBJ whole genome shotgun (WGS) entry which is preliminary data.</text>
</comment>
<dbReference type="EMBL" id="WNKS01000011">
    <property type="protein sequence ID" value="MTV31905.1"/>
    <property type="molecule type" value="Genomic_DNA"/>
</dbReference>
<proteinExistence type="predicted"/>
<dbReference type="AlphaFoldDB" id="A0A6N8DQT0"/>
<organism evidence="3 4">
    <name type="scientific">Rhodoblastus acidophilus</name>
    <name type="common">Rhodopseudomonas acidophila</name>
    <dbReference type="NCBI Taxonomy" id="1074"/>
    <lineage>
        <taxon>Bacteria</taxon>
        <taxon>Pseudomonadati</taxon>
        <taxon>Pseudomonadota</taxon>
        <taxon>Alphaproteobacteria</taxon>
        <taxon>Hyphomicrobiales</taxon>
        <taxon>Rhodoblastaceae</taxon>
        <taxon>Rhodoblastus</taxon>
    </lineage>
</organism>
<dbReference type="OrthoDB" id="8456817at2"/>
<keyword evidence="2" id="KW-0472">Membrane</keyword>
<reference evidence="3 4" key="1">
    <citation type="submission" date="2019-11" db="EMBL/GenBank/DDBJ databases">
        <title>Whole-genome sequence of a Rhodoblastus acidophilus DSM 142.</title>
        <authorList>
            <person name="Kyndt J.A."/>
            <person name="Meyer T.E."/>
        </authorList>
    </citation>
    <scope>NUCLEOTIDE SEQUENCE [LARGE SCALE GENOMIC DNA]</scope>
    <source>
        <strain evidence="3 4">DSM 142</strain>
    </source>
</reference>
<protein>
    <recommendedName>
        <fullName evidence="5">DUF308 domain-containing protein</fullName>
    </recommendedName>
</protein>
<gene>
    <name evidence="3" type="ORF">GJ654_13005</name>
</gene>
<accession>A0A6N8DQT0</accession>